<dbReference type="Proteomes" id="UP001274896">
    <property type="component" value="Unassembled WGS sequence"/>
</dbReference>
<proteinExistence type="predicted"/>
<keyword evidence="2" id="KW-1185">Reference proteome</keyword>
<dbReference type="EMBL" id="JAUCMX010000008">
    <property type="protein sequence ID" value="KAK3538171.1"/>
    <property type="molecule type" value="Genomic_DNA"/>
</dbReference>
<protein>
    <submittedName>
        <fullName evidence="1">Uncharacterized protein</fullName>
    </submittedName>
</protein>
<accession>A0AAE0R0X3</accession>
<gene>
    <name evidence="1" type="ORF">QTP70_032563</name>
</gene>
<evidence type="ECO:0000313" key="2">
    <source>
        <dbReference type="Proteomes" id="UP001274896"/>
    </source>
</evidence>
<dbReference type="AlphaFoldDB" id="A0AAE0R0X3"/>
<comment type="caution">
    <text evidence="1">The sequence shown here is derived from an EMBL/GenBank/DDBJ whole genome shotgun (WGS) entry which is preliminary data.</text>
</comment>
<name>A0AAE0R0X3_9TELE</name>
<evidence type="ECO:0000313" key="1">
    <source>
        <dbReference type="EMBL" id="KAK3538171.1"/>
    </source>
</evidence>
<reference evidence="1" key="1">
    <citation type="submission" date="2023-06" db="EMBL/GenBank/DDBJ databases">
        <title>Male Hemibagrus guttatus genome.</title>
        <authorList>
            <person name="Bian C."/>
        </authorList>
    </citation>
    <scope>NUCLEOTIDE SEQUENCE</scope>
    <source>
        <strain evidence="1">Male_cb2023</strain>
        <tissue evidence="1">Muscle</tissue>
    </source>
</reference>
<organism evidence="1 2">
    <name type="scientific">Hemibagrus guttatus</name>
    <dbReference type="NCBI Taxonomy" id="175788"/>
    <lineage>
        <taxon>Eukaryota</taxon>
        <taxon>Metazoa</taxon>
        <taxon>Chordata</taxon>
        <taxon>Craniata</taxon>
        <taxon>Vertebrata</taxon>
        <taxon>Euteleostomi</taxon>
        <taxon>Actinopterygii</taxon>
        <taxon>Neopterygii</taxon>
        <taxon>Teleostei</taxon>
        <taxon>Ostariophysi</taxon>
        <taxon>Siluriformes</taxon>
        <taxon>Bagridae</taxon>
        <taxon>Hemibagrus</taxon>
    </lineage>
</organism>
<sequence>MSTCLVTQPDLTPPPQANKPWLAGCGLHTPIAPKAPQLTTEVNGKLVSALLDSGSAVNPGTACYPALRILAQAARTTGNGMYQGHEGWPQRDWVDMLAPLLTGEAKLAYYSLEEEDAWDYDKSRKPIGKVGKLRVAPLRALSMSPMSTKNTSAHGGGHQPCSAYGPPPDTKIGRDISSLVHSWQAAYLGGELWMRAERGRPAEALLGTGATSGRCEHWPRRPAPCVLVKEGLLYYHMECCGKPCNLLVIPYTRNTLFIPLASTQPLEGHLGPKNTLVKGPLHMARDAGRVRCQRTVPQKPVVGPLILSSSLASHLNELAWIS</sequence>